<comment type="caution">
    <text evidence="2">The sequence shown here is derived from an EMBL/GenBank/DDBJ whole genome shotgun (WGS) entry which is preliminary data.</text>
</comment>
<feature type="chain" id="PRO_5045793577" evidence="1">
    <location>
        <begin position="26"/>
        <end position="113"/>
    </location>
</feature>
<protein>
    <submittedName>
        <fullName evidence="2">Uncharacterized protein</fullName>
    </submittedName>
</protein>
<dbReference type="EMBL" id="BAABDQ010000005">
    <property type="protein sequence ID" value="GAA3549992.1"/>
    <property type="molecule type" value="Genomic_DNA"/>
</dbReference>
<keyword evidence="3" id="KW-1185">Reference proteome</keyword>
<evidence type="ECO:0000313" key="2">
    <source>
        <dbReference type="EMBL" id="GAA3549992.1"/>
    </source>
</evidence>
<reference evidence="3" key="1">
    <citation type="journal article" date="2019" name="Int. J. Syst. Evol. Microbiol.">
        <title>The Global Catalogue of Microorganisms (GCM) 10K type strain sequencing project: providing services to taxonomists for standard genome sequencing and annotation.</title>
        <authorList>
            <consortium name="The Broad Institute Genomics Platform"/>
            <consortium name="The Broad Institute Genome Sequencing Center for Infectious Disease"/>
            <person name="Wu L."/>
            <person name="Ma J."/>
        </authorList>
    </citation>
    <scope>NUCLEOTIDE SEQUENCE [LARGE SCALE GENOMIC DNA]</scope>
    <source>
        <strain evidence="3">JCM 17326</strain>
    </source>
</reference>
<gene>
    <name evidence="2" type="ORF">GCM10022419_032890</name>
</gene>
<evidence type="ECO:0000313" key="3">
    <source>
        <dbReference type="Proteomes" id="UP001500630"/>
    </source>
</evidence>
<dbReference type="RefSeq" id="WP_345562559.1">
    <property type="nucleotide sequence ID" value="NZ_BAABDQ010000005.1"/>
</dbReference>
<evidence type="ECO:0000256" key="1">
    <source>
        <dbReference type="SAM" id="SignalP"/>
    </source>
</evidence>
<feature type="signal peptide" evidence="1">
    <location>
        <begin position="1"/>
        <end position="25"/>
    </location>
</feature>
<sequence length="113" mass="11383">MRTRLPAALLFLLSWLLPVAGQAPAAQQVAAPMVQQVASRTPEARQLPYEPATARVWAGPHGAAGPSGAALLAAGPPGFGHAWAVVVATAVPGAPADRRPLAAPARAPPSTGF</sequence>
<keyword evidence="1" id="KW-0732">Signal</keyword>
<dbReference type="Proteomes" id="UP001500630">
    <property type="component" value="Unassembled WGS sequence"/>
</dbReference>
<organism evidence="2 3">
    <name type="scientific">Nonomuraea rosea</name>
    <dbReference type="NCBI Taxonomy" id="638574"/>
    <lineage>
        <taxon>Bacteria</taxon>
        <taxon>Bacillati</taxon>
        <taxon>Actinomycetota</taxon>
        <taxon>Actinomycetes</taxon>
        <taxon>Streptosporangiales</taxon>
        <taxon>Streptosporangiaceae</taxon>
        <taxon>Nonomuraea</taxon>
    </lineage>
</organism>
<proteinExistence type="predicted"/>
<name>A0ABP6WF94_9ACTN</name>
<accession>A0ABP6WF94</accession>